<proteinExistence type="predicted"/>
<keyword evidence="3" id="KW-0732">Signal</keyword>
<evidence type="ECO:0000313" key="5">
    <source>
        <dbReference type="Proteomes" id="UP001381693"/>
    </source>
</evidence>
<feature type="compositionally biased region" description="Pro residues" evidence="1">
    <location>
        <begin position="118"/>
        <end position="199"/>
    </location>
</feature>
<feature type="region of interest" description="Disordered" evidence="1">
    <location>
        <begin position="81"/>
        <end position="227"/>
    </location>
</feature>
<name>A0AAN8X4U6_HALRR</name>
<organism evidence="4 5">
    <name type="scientific">Halocaridina rubra</name>
    <name type="common">Hawaiian red shrimp</name>
    <dbReference type="NCBI Taxonomy" id="373956"/>
    <lineage>
        <taxon>Eukaryota</taxon>
        <taxon>Metazoa</taxon>
        <taxon>Ecdysozoa</taxon>
        <taxon>Arthropoda</taxon>
        <taxon>Crustacea</taxon>
        <taxon>Multicrustacea</taxon>
        <taxon>Malacostraca</taxon>
        <taxon>Eumalacostraca</taxon>
        <taxon>Eucarida</taxon>
        <taxon>Decapoda</taxon>
        <taxon>Pleocyemata</taxon>
        <taxon>Caridea</taxon>
        <taxon>Atyoidea</taxon>
        <taxon>Atyidae</taxon>
        <taxon>Halocaridina</taxon>
    </lineage>
</organism>
<sequence length="348" mass="36167">MFARNSAMSLLVSFLVLSISTWPSVHGFNVGLKGTKCNLDPAKGEINDPCKSLYDGVCTGSHCACPAGMHEDSALKRCVPGEAPKKSSSGTQAGGGVDLFDDLPFDYEPPGKKTTPKPSAPVVPPPQRPPPQPQPGYPGQPQPQPGYPGQPLPQPGYPGQPQPQPGYPAQPGQYPPGQPGQYPPGQPGQYPPGHYPPGQYPGQSGGSFRPTQKPGRKSGGDNVGEKAGGGVGGIVGLLIIGGLIYFCCCRGGKGKEMMNKFGGGKIPFIGGRGGPGAGVPMQQSMPMQQDPNFDVSQAYVPPGGDPNAGPYPPPQQPYPPPAALYMHGLPTEKGARPYVCNIRLNEGD</sequence>
<feature type="region of interest" description="Disordered" evidence="1">
    <location>
        <begin position="300"/>
        <end position="322"/>
    </location>
</feature>
<feature type="signal peptide" evidence="3">
    <location>
        <begin position="1"/>
        <end position="27"/>
    </location>
</feature>
<dbReference type="EMBL" id="JAXCGZ010008128">
    <property type="protein sequence ID" value="KAK7077925.1"/>
    <property type="molecule type" value="Genomic_DNA"/>
</dbReference>
<evidence type="ECO:0000313" key="4">
    <source>
        <dbReference type="EMBL" id="KAK7077925.1"/>
    </source>
</evidence>
<reference evidence="4 5" key="1">
    <citation type="submission" date="2023-11" db="EMBL/GenBank/DDBJ databases">
        <title>Halocaridina rubra genome assembly.</title>
        <authorList>
            <person name="Smith C."/>
        </authorList>
    </citation>
    <scope>NUCLEOTIDE SEQUENCE [LARGE SCALE GENOMIC DNA]</scope>
    <source>
        <strain evidence="4">EP-1</strain>
        <tissue evidence="4">Whole</tissue>
    </source>
</reference>
<keyword evidence="2" id="KW-0472">Membrane</keyword>
<keyword evidence="2" id="KW-1133">Transmembrane helix</keyword>
<gene>
    <name evidence="4" type="ORF">SK128_003141</name>
</gene>
<feature type="transmembrane region" description="Helical" evidence="2">
    <location>
        <begin position="227"/>
        <end position="248"/>
    </location>
</feature>
<accession>A0AAN8X4U6</accession>
<feature type="chain" id="PRO_5043049472" evidence="3">
    <location>
        <begin position="28"/>
        <end position="348"/>
    </location>
</feature>
<dbReference type="Proteomes" id="UP001381693">
    <property type="component" value="Unassembled WGS sequence"/>
</dbReference>
<feature type="compositionally biased region" description="Pro residues" evidence="1">
    <location>
        <begin position="309"/>
        <end position="322"/>
    </location>
</feature>
<keyword evidence="5" id="KW-1185">Reference proteome</keyword>
<evidence type="ECO:0000256" key="3">
    <source>
        <dbReference type="SAM" id="SignalP"/>
    </source>
</evidence>
<keyword evidence="2" id="KW-0812">Transmembrane</keyword>
<evidence type="ECO:0000256" key="1">
    <source>
        <dbReference type="SAM" id="MobiDB-lite"/>
    </source>
</evidence>
<dbReference type="AlphaFoldDB" id="A0AAN8X4U6"/>
<comment type="caution">
    <text evidence="4">The sequence shown here is derived from an EMBL/GenBank/DDBJ whole genome shotgun (WGS) entry which is preliminary data.</text>
</comment>
<evidence type="ECO:0000256" key="2">
    <source>
        <dbReference type="SAM" id="Phobius"/>
    </source>
</evidence>
<protein>
    <submittedName>
        <fullName evidence="4">Uncharacterized protein</fullName>
    </submittedName>
</protein>